<evidence type="ECO:0000256" key="1">
    <source>
        <dbReference type="ARBA" id="ARBA00010574"/>
    </source>
</evidence>
<comment type="similarity">
    <text evidence="1">Belongs to the Iojap/RsfS family.</text>
</comment>
<gene>
    <name evidence="2" type="ORF">UFOPK1433_00783</name>
    <name evidence="3" type="ORF">UFOPK1843_00073</name>
</gene>
<evidence type="ECO:0000313" key="3">
    <source>
        <dbReference type="EMBL" id="CAB4600031.1"/>
    </source>
</evidence>
<sequence length="120" mass="13422">MTATLEAIKITNLAAQAAADKLGENLVAIDVTSVTPLNDIYLWVSAKNERQVSAIADGIEEKLHESGIEARRREGKTTSRWILLDFGDLAVHVMHEEERLYYTHERLFGNCPTVKLEATK</sequence>
<proteinExistence type="inferred from homology"/>
<dbReference type="Pfam" id="PF02410">
    <property type="entry name" value="RsfS"/>
    <property type="match status" value="1"/>
</dbReference>
<dbReference type="GO" id="GO:0017148">
    <property type="term" value="P:negative regulation of translation"/>
    <property type="evidence" value="ECO:0007669"/>
    <property type="project" value="TreeGrafter"/>
</dbReference>
<dbReference type="SUPFAM" id="SSF81301">
    <property type="entry name" value="Nucleotidyltransferase"/>
    <property type="match status" value="1"/>
</dbReference>
<evidence type="ECO:0000313" key="2">
    <source>
        <dbReference type="EMBL" id="CAB4545725.1"/>
    </source>
</evidence>
<dbReference type="GO" id="GO:0043023">
    <property type="term" value="F:ribosomal large subunit binding"/>
    <property type="evidence" value="ECO:0007669"/>
    <property type="project" value="TreeGrafter"/>
</dbReference>
<accession>A0A6J6C3V0</accession>
<dbReference type="HAMAP" id="MF_01477">
    <property type="entry name" value="Iojap_RsfS"/>
    <property type="match status" value="1"/>
</dbReference>
<dbReference type="Gene3D" id="3.30.460.10">
    <property type="entry name" value="Beta Polymerase, domain 2"/>
    <property type="match status" value="1"/>
</dbReference>
<dbReference type="GO" id="GO:0090071">
    <property type="term" value="P:negative regulation of ribosome biogenesis"/>
    <property type="evidence" value="ECO:0007669"/>
    <property type="project" value="TreeGrafter"/>
</dbReference>
<dbReference type="InterPro" id="IPR004394">
    <property type="entry name" value="Iojap/RsfS/C7orf30"/>
</dbReference>
<dbReference type="PANTHER" id="PTHR21043">
    <property type="entry name" value="IOJAP SUPERFAMILY ORTHOLOG"/>
    <property type="match status" value="1"/>
</dbReference>
<protein>
    <submittedName>
        <fullName evidence="2">Unannotated protein</fullName>
    </submittedName>
</protein>
<organism evidence="2">
    <name type="scientific">freshwater metagenome</name>
    <dbReference type="NCBI Taxonomy" id="449393"/>
    <lineage>
        <taxon>unclassified sequences</taxon>
        <taxon>metagenomes</taxon>
        <taxon>ecological metagenomes</taxon>
    </lineage>
</organism>
<dbReference type="InterPro" id="IPR043519">
    <property type="entry name" value="NT_sf"/>
</dbReference>
<dbReference type="NCBIfam" id="TIGR00090">
    <property type="entry name" value="rsfS_iojap_ybeB"/>
    <property type="match status" value="1"/>
</dbReference>
<dbReference type="AlphaFoldDB" id="A0A6J6C3V0"/>
<reference evidence="2" key="1">
    <citation type="submission" date="2020-05" db="EMBL/GenBank/DDBJ databases">
        <authorList>
            <person name="Chiriac C."/>
            <person name="Salcher M."/>
            <person name="Ghai R."/>
            <person name="Kavagutti S V."/>
        </authorList>
    </citation>
    <scope>NUCLEOTIDE SEQUENCE</scope>
</reference>
<dbReference type="EMBL" id="CAEZUR010000003">
    <property type="protein sequence ID" value="CAB4600031.1"/>
    <property type="molecule type" value="Genomic_DNA"/>
</dbReference>
<name>A0A6J6C3V0_9ZZZZ</name>
<dbReference type="PANTHER" id="PTHR21043:SF0">
    <property type="entry name" value="MITOCHONDRIAL ASSEMBLY OF RIBOSOMAL LARGE SUBUNIT PROTEIN 1"/>
    <property type="match status" value="1"/>
</dbReference>
<dbReference type="EMBL" id="CAEZSN010000082">
    <property type="protein sequence ID" value="CAB4545725.1"/>
    <property type="molecule type" value="Genomic_DNA"/>
</dbReference>